<dbReference type="PANTHER" id="PTHR12774:SF2">
    <property type="entry name" value="PEROXISOMAL BIOGENESIS FACTOR 19"/>
    <property type="match status" value="1"/>
</dbReference>
<feature type="region of interest" description="Disordered" evidence="1">
    <location>
        <begin position="1"/>
        <end position="97"/>
    </location>
</feature>
<dbReference type="InterPro" id="IPR038322">
    <property type="entry name" value="Pex19_C_sf"/>
</dbReference>
<dbReference type="Proteomes" id="UP000620124">
    <property type="component" value="Unassembled WGS sequence"/>
</dbReference>
<evidence type="ECO:0000313" key="3">
    <source>
        <dbReference type="Proteomes" id="UP000620124"/>
    </source>
</evidence>
<dbReference type="PANTHER" id="PTHR12774">
    <property type="entry name" value="PEROXISOMAL BIOGENESIS FACTOR 19"/>
    <property type="match status" value="1"/>
</dbReference>
<sequence length="397" mass="41332">MAPPSTLDTDDLDDLDDVLSEFSRQPAPPTPSSAIPTSPLSPPPPPPPTATASTFTSGRPRTNTRVDAPPMPAPGNGLPTLGEGDGDEDANPDALAADFARELAKGMESLMREIAAESTAGQSATGEATADSDEAADAARFKAAWEAMLVQEMDASGSGLPQAGASAASSGAGASTAAADGDFQAKIRAAMNKVNEGESTLQQSTSDSSAGAGPDSLEALLAQLNELGGENGDVPASEAELAGFLENMMGELMSKEVLYEPLMELADKVRVSASLYIPSFPPLSSLISLPSSFFILVYKATLTHTYSSPRTSHRTTRPPRPPLSEEDRTRYESQLTAVRSILAIFDDPSFDDNDKEKREKVVGLMAEMQSHGSPPPELMGPLPPGLGALGEEGCVLC</sequence>
<dbReference type="OrthoDB" id="21292at2759"/>
<dbReference type="Pfam" id="PF04614">
    <property type="entry name" value="Pex19"/>
    <property type="match status" value="2"/>
</dbReference>
<organism evidence="2 3">
    <name type="scientific">Mycena venus</name>
    <dbReference type="NCBI Taxonomy" id="2733690"/>
    <lineage>
        <taxon>Eukaryota</taxon>
        <taxon>Fungi</taxon>
        <taxon>Dikarya</taxon>
        <taxon>Basidiomycota</taxon>
        <taxon>Agaricomycotina</taxon>
        <taxon>Agaricomycetes</taxon>
        <taxon>Agaricomycetidae</taxon>
        <taxon>Agaricales</taxon>
        <taxon>Marasmiineae</taxon>
        <taxon>Mycenaceae</taxon>
        <taxon>Mycena</taxon>
    </lineage>
</organism>
<evidence type="ECO:0000313" key="2">
    <source>
        <dbReference type="EMBL" id="KAF7326907.1"/>
    </source>
</evidence>
<dbReference type="GO" id="GO:0045046">
    <property type="term" value="P:protein import into peroxisome membrane"/>
    <property type="evidence" value="ECO:0007669"/>
    <property type="project" value="TreeGrafter"/>
</dbReference>
<reference evidence="2" key="1">
    <citation type="submission" date="2020-05" db="EMBL/GenBank/DDBJ databases">
        <title>Mycena genomes resolve the evolution of fungal bioluminescence.</title>
        <authorList>
            <person name="Tsai I.J."/>
        </authorList>
    </citation>
    <scope>NUCLEOTIDE SEQUENCE</scope>
    <source>
        <strain evidence="2">CCC161011</strain>
    </source>
</reference>
<dbReference type="GO" id="GO:0033328">
    <property type="term" value="F:peroxisome membrane targeting sequence binding"/>
    <property type="evidence" value="ECO:0007669"/>
    <property type="project" value="TreeGrafter"/>
</dbReference>
<evidence type="ECO:0008006" key="4">
    <source>
        <dbReference type="Google" id="ProtNLM"/>
    </source>
</evidence>
<proteinExistence type="predicted"/>
<keyword evidence="3" id="KW-1185">Reference proteome</keyword>
<feature type="region of interest" description="Disordered" evidence="1">
    <location>
        <begin position="156"/>
        <end position="175"/>
    </location>
</feature>
<evidence type="ECO:0000256" key="1">
    <source>
        <dbReference type="SAM" id="MobiDB-lite"/>
    </source>
</evidence>
<feature type="compositionally biased region" description="Pro residues" evidence="1">
    <location>
        <begin position="39"/>
        <end position="49"/>
    </location>
</feature>
<feature type="compositionally biased region" description="Acidic residues" evidence="1">
    <location>
        <begin position="8"/>
        <end position="19"/>
    </location>
</feature>
<name>A0A8H6U1M6_9AGAR</name>
<gene>
    <name evidence="2" type="ORF">MVEN_02584600</name>
</gene>
<feature type="region of interest" description="Disordered" evidence="1">
    <location>
        <begin position="114"/>
        <end position="135"/>
    </location>
</feature>
<dbReference type="AlphaFoldDB" id="A0A8H6U1M6"/>
<feature type="region of interest" description="Disordered" evidence="1">
    <location>
        <begin position="307"/>
        <end position="329"/>
    </location>
</feature>
<dbReference type="Gene3D" id="1.20.120.900">
    <property type="entry name" value="Pex19, mPTS binding domain"/>
    <property type="match status" value="1"/>
</dbReference>
<dbReference type="EMBL" id="JACAZI010000039">
    <property type="protein sequence ID" value="KAF7326907.1"/>
    <property type="molecule type" value="Genomic_DNA"/>
</dbReference>
<accession>A0A8H6U1M6</accession>
<comment type="caution">
    <text evidence="2">The sequence shown here is derived from an EMBL/GenBank/DDBJ whole genome shotgun (WGS) entry which is preliminary data.</text>
</comment>
<dbReference type="GO" id="GO:0005778">
    <property type="term" value="C:peroxisomal membrane"/>
    <property type="evidence" value="ECO:0007669"/>
    <property type="project" value="TreeGrafter"/>
</dbReference>
<dbReference type="InterPro" id="IPR006708">
    <property type="entry name" value="Pex19"/>
</dbReference>
<protein>
    <recommendedName>
        <fullName evidence="4">Peroxin 19</fullName>
    </recommendedName>
</protein>